<keyword evidence="3" id="KW-0328">Glycosyltransferase</keyword>
<dbReference type="EC" id="2.4.1.21" evidence="2"/>
<dbReference type="Proteomes" id="UP000291338">
    <property type="component" value="Unassembled WGS sequence"/>
</dbReference>
<dbReference type="Gene3D" id="3.40.50.2000">
    <property type="entry name" value="Glycogen Phosphorylase B"/>
    <property type="match status" value="2"/>
</dbReference>
<evidence type="ECO:0000259" key="5">
    <source>
        <dbReference type="Pfam" id="PF00534"/>
    </source>
</evidence>
<dbReference type="InterPro" id="IPR013534">
    <property type="entry name" value="Starch_synth_cat_dom"/>
</dbReference>
<feature type="domain" description="Starch synthase catalytic" evidence="6">
    <location>
        <begin position="2"/>
        <end position="255"/>
    </location>
</feature>
<dbReference type="EMBL" id="PPSX01000056">
    <property type="protein sequence ID" value="RZQ52383.1"/>
    <property type="molecule type" value="Genomic_DNA"/>
</dbReference>
<dbReference type="GO" id="GO:0005978">
    <property type="term" value="P:glycogen biosynthetic process"/>
    <property type="evidence" value="ECO:0007669"/>
    <property type="project" value="TreeGrafter"/>
</dbReference>
<evidence type="ECO:0000256" key="3">
    <source>
        <dbReference type="ARBA" id="ARBA00022676"/>
    </source>
</evidence>
<dbReference type="Pfam" id="PF00534">
    <property type="entry name" value="Glycos_transf_1"/>
    <property type="match status" value="1"/>
</dbReference>
<dbReference type="SUPFAM" id="SSF53756">
    <property type="entry name" value="UDP-Glycosyltransferase/glycogen phosphorylase"/>
    <property type="match status" value="1"/>
</dbReference>
<dbReference type="PANTHER" id="PTHR45825">
    <property type="entry name" value="GRANULE-BOUND STARCH SYNTHASE 1, CHLOROPLASTIC/AMYLOPLASTIC"/>
    <property type="match status" value="1"/>
</dbReference>
<dbReference type="GO" id="GO:0005829">
    <property type="term" value="C:cytosol"/>
    <property type="evidence" value="ECO:0007669"/>
    <property type="project" value="TreeGrafter"/>
</dbReference>
<evidence type="ECO:0000256" key="1">
    <source>
        <dbReference type="ARBA" id="ARBA00001478"/>
    </source>
</evidence>
<comment type="catalytic activity">
    <reaction evidence="1">
        <text>[(1-&gt;4)-alpha-D-glucosyl](n) + ADP-alpha-D-glucose = [(1-&gt;4)-alpha-D-glucosyl](n+1) + ADP + H(+)</text>
        <dbReference type="Rhea" id="RHEA:18189"/>
        <dbReference type="Rhea" id="RHEA-COMP:9584"/>
        <dbReference type="Rhea" id="RHEA-COMP:9587"/>
        <dbReference type="ChEBI" id="CHEBI:15378"/>
        <dbReference type="ChEBI" id="CHEBI:15444"/>
        <dbReference type="ChEBI" id="CHEBI:57498"/>
        <dbReference type="ChEBI" id="CHEBI:456216"/>
        <dbReference type="EC" id="2.4.1.21"/>
    </reaction>
</comment>
<evidence type="ECO:0000313" key="7">
    <source>
        <dbReference type="EMBL" id="RZQ52383.1"/>
    </source>
</evidence>
<dbReference type="InterPro" id="IPR001296">
    <property type="entry name" value="Glyco_trans_1"/>
</dbReference>
<reference evidence="7 8" key="1">
    <citation type="submission" date="2018-01" db="EMBL/GenBank/DDBJ databases">
        <title>Co-occurrence of chitin degradation, pigmentation and bioactivity in marine Pseudoalteromonas.</title>
        <authorList>
            <person name="Paulsen S."/>
            <person name="Gram L."/>
            <person name="Machado H."/>
        </authorList>
    </citation>
    <scope>NUCLEOTIDE SEQUENCE [LARGE SCALE GENOMIC DNA]</scope>
    <source>
        <strain evidence="7 8">S3898</strain>
    </source>
</reference>
<name>A0A4Q7IJP8_9GAMM</name>
<comment type="caution">
    <text evidence="7">The sequence shown here is derived from an EMBL/GenBank/DDBJ whole genome shotgun (WGS) entry which is preliminary data.</text>
</comment>
<evidence type="ECO:0000259" key="6">
    <source>
        <dbReference type="Pfam" id="PF08323"/>
    </source>
</evidence>
<evidence type="ECO:0000256" key="2">
    <source>
        <dbReference type="ARBA" id="ARBA00012588"/>
    </source>
</evidence>
<sequence>MHILMVGAENDRLPNCKVGGVADVIRDIPYALNELGLNTSVIVPDYGQESLNREFVADIAVPFRQHLETASLWLVERHGGVSQYVVSHSLFSENGGKIYSDDGAHRPFETDATKFAFFSAVVCEIIEHHLIKGIDVIHLHDWHAAGVAVLAKFSPRFVHLKTLKLVYTVHNLALQGIRPFNHDESSLEAWFPTLNYDGHLICDHRHPHCYNPMRSALVLCDVIHVVSPTYKLEVQEPSRPDEGFFGGEGLEHDMHQAAEQGRLFGILNGCDYSHNQKKSSSYEEYLNEAENCLFKWMSKSFQLETKHYIAHQRINSWRNSPPKPLITSIGRITSQKVLLLIQKSNNGIVLDDLAIKAAEYNSNIIILGSGDSYIESKFMQVMARRENVLFLNGYDTLLGDELYPLGDLFLMPSSFEPCGISQMLSMRAGQPCLVHGVGGLKDTVVHNESGFIFNGNSLPEQVNALLETFDDATNLLCNSPEQYKKISSNSYEQRFEWHQIAQQYLEKLYQV</sequence>
<feature type="domain" description="Glycosyl transferase family 1" evidence="5">
    <location>
        <begin position="322"/>
        <end position="485"/>
    </location>
</feature>
<evidence type="ECO:0000313" key="8">
    <source>
        <dbReference type="Proteomes" id="UP000291338"/>
    </source>
</evidence>
<dbReference type="RefSeq" id="WP_130256176.1">
    <property type="nucleotide sequence ID" value="NZ_PPSX01000056.1"/>
</dbReference>
<dbReference type="GO" id="GO:0009011">
    <property type="term" value="F:alpha-1,4-glucan glucosyltransferase (ADP-glucose donor) activity"/>
    <property type="evidence" value="ECO:0007669"/>
    <property type="project" value="UniProtKB-EC"/>
</dbReference>
<accession>A0A4Q7IJP8</accession>
<proteinExistence type="predicted"/>
<dbReference type="AlphaFoldDB" id="A0A4Q7IJP8"/>
<protein>
    <recommendedName>
        <fullName evidence="2">starch synthase</fullName>
        <ecNumber evidence="2">2.4.1.21</ecNumber>
    </recommendedName>
</protein>
<gene>
    <name evidence="7" type="ORF">C1E23_14065</name>
</gene>
<dbReference type="PANTHER" id="PTHR45825:SF11">
    <property type="entry name" value="ALPHA AMYLASE DOMAIN-CONTAINING PROTEIN"/>
    <property type="match status" value="1"/>
</dbReference>
<evidence type="ECO:0000256" key="4">
    <source>
        <dbReference type="ARBA" id="ARBA00022679"/>
    </source>
</evidence>
<keyword evidence="4" id="KW-0808">Transferase</keyword>
<organism evidence="7 8">
    <name type="scientific">Pseudoalteromonas phenolica</name>
    <dbReference type="NCBI Taxonomy" id="161398"/>
    <lineage>
        <taxon>Bacteria</taxon>
        <taxon>Pseudomonadati</taxon>
        <taxon>Pseudomonadota</taxon>
        <taxon>Gammaproteobacteria</taxon>
        <taxon>Alteromonadales</taxon>
        <taxon>Pseudoalteromonadaceae</taxon>
        <taxon>Pseudoalteromonas</taxon>
    </lineage>
</organism>
<dbReference type="Pfam" id="PF08323">
    <property type="entry name" value="Glyco_transf_5"/>
    <property type="match status" value="1"/>
</dbReference>